<name>A0A1I7XPP4_HETBA</name>
<dbReference type="GO" id="GO:0047464">
    <property type="term" value="F:heparosan-N-sulfate-glucuronate 5-epimerase activity"/>
    <property type="evidence" value="ECO:0007669"/>
    <property type="project" value="UniProtKB-EC"/>
</dbReference>
<evidence type="ECO:0000313" key="3">
    <source>
        <dbReference type="Proteomes" id="UP000095283"/>
    </source>
</evidence>
<accession>A0A1I7XPP4</accession>
<dbReference type="InterPro" id="IPR010598">
    <property type="entry name" value="C5-epim_C"/>
</dbReference>
<organism evidence="3 4">
    <name type="scientific">Heterorhabditis bacteriophora</name>
    <name type="common">Entomopathogenic nematode worm</name>
    <dbReference type="NCBI Taxonomy" id="37862"/>
    <lineage>
        <taxon>Eukaryota</taxon>
        <taxon>Metazoa</taxon>
        <taxon>Ecdysozoa</taxon>
        <taxon>Nematoda</taxon>
        <taxon>Chromadorea</taxon>
        <taxon>Rhabditida</taxon>
        <taxon>Rhabditina</taxon>
        <taxon>Rhabditomorpha</taxon>
        <taxon>Strongyloidea</taxon>
        <taxon>Heterorhabditidae</taxon>
        <taxon>Heterorhabditis</taxon>
    </lineage>
</organism>
<keyword evidence="3" id="KW-1185">Reference proteome</keyword>
<reference evidence="4" key="1">
    <citation type="submission" date="2016-11" db="UniProtKB">
        <authorList>
            <consortium name="WormBaseParasite"/>
        </authorList>
    </citation>
    <scope>IDENTIFICATION</scope>
</reference>
<dbReference type="GO" id="GO:0030210">
    <property type="term" value="P:heparin proteoglycan biosynthetic process"/>
    <property type="evidence" value="ECO:0007669"/>
    <property type="project" value="UniProtKB-UniPathway"/>
</dbReference>
<dbReference type="InterPro" id="IPR039721">
    <property type="entry name" value="C5-epimerase"/>
</dbReference>
<dbReference type="PANTHER" id="PTHR13174:SF3">
    <property type="entry name" value="D-GLUCURONYL C5-EPIMERASE"/>
    <property type="match status" value="1"/>
</dbReference>
<keyword evidence="1" id="KW-1133">Transmembrane helix</keyword>
<evidence type="ECO:0000313" key="4">
    <source>
        <dbReference type="WBParaSite" id="Hba_19757"/>
    </source>
</evidence>
<feature type="transmembrane region" description="Helical" evidence="1">
    <location>
        <begin position="90"/>
        <end position="109"/>
    </location>
</feature>
<sequence>MIEEDMSIYVYRYYLLEKVLFKNKDHSSRFEWFTSYSKIRVPDGNSYDPFGPFGHFATYSVETRDRVRCISAETVWITTLQSDEIMSMDFLTVVFLYVIFFQYICLDFFSFSLGKLNDSWYSVTRDALMDASRALSSLNTSKRKEGNVVLHPGDIRLVSLGFRGKLTVRQKVRQSSSANDKFFITAADWMVKNQNKEGGWSVPVERSIADRRLVLGAGWHSAMAQPASLGGVMNELFGHPWYEEYPTTPGSFVLNGFMYALIGLYDMSKVIPAVEAPDNIKTGPLRARALFEAGLDSLRLFIPLYDTGSGSIYDLRHIGLQTAPNLARWDYHAVHVYLLKWLVQITGDKILDETADRWIAYSYGKRAKHN</sequence>
<dbReference type="WBParaSite" id="Hba_19757">
    <property type="protein sequence ID" value="Hba_19757"/>
    <property type="gene ID" value="Hba_19757"/>
</dbReference>
<keyword evidence="1" id="KW-0472">Membrane</keyword>
<protein>
    <submittedName>
        <fullName evidence="4">Heparosan-N-sulfate-glucuronate 5-epimerase</fullName>
    </submittedName>
</protein>
<dbReference type="AlphaFoldDB" id="A0A1I7XPP4"/>
<proteinExistence type="predicted"/>
<evidence type="ECO:0000259" key="2">
    <source>
        <dbReference type="Pfam" id="PF06662"/>
    </source>
</evidence>
<dbReference type="PANTHER" id="PTHR13174">
    <property type="entry name" value="D-GLUCURONYL C5-EPIMERASE"/>
    <property type="match status" value="1"/>
</dbReference>
<dbReference type="GO" id="GO:0015012">
    <property type="term" value="P:heparan sulfate proteoglycan biosynthetic process"/>
    <property type="evidence" value="ECO:0007669"/>
    <property type="project" value="InterPro"/>
</dbReference>
<dbReference type="Proteomes" id="UP000095283">
    <property type="component" value="Unplaced"/>
</dbReference>
<feature type="domain" description="D-glucuronyl C5-epimerase C-terminal" evidence="2">
    <location>
        <begin position="226"/>
        <end position="359"/>
    </location>
</feature>
<keyword evidence="1" id="KW-0812">Transmembrane</keyword>
<dbReference type="Pfam" id="PF06662">
    <property type="entry name" value="C5-epim_C"/>
    <property type="match status" value="1"/>
</dbReference>
<dbReference type="UniPathway" id="UPA00862"/>
<evidence type="ECO:0000256" key="1">
    <source>
        <dbReference type="SAM" id="Phobius"/>
    </source>
</evidence>
<dbReference type="GO" id="GO:0005794">
    <property type="term" value="C:Golgi apparatus"/>
    <property type="evidence" value="ECO:0007669"/>
    <property type="project" value="TreeGrafter"/>
</dbReference>